<comment type="catalytic activity">
    <reaction evidence="2 8">
        <text>Release of an N-terminal amino acid, preferentially leucine, but not glutamic or aspartic acids.</text>
        <dbReference type="EC" id="3.4.11.10"/>
    </reaction>
</comment>
<dbReference type="NCBIfam" id="NF002073">
    <property type="entry name" value="PRK00913.1-2"/>
    <property type="match status" value="1"/>
</dbReference>
<dbReference type="PROSITE" id="PS00631">
    <property type="entry name" value="CYTOSOL_AP"/>
    <property type="match status" value="1"/>
</dbReference>
<evidence type="ECO:0000256" key="1">
    <source>
        <dbReference type="ARBA" id="ARBA00000135"/>
    </source>
</evidence>
<dbReference type="EC" id="3.4.11.1" evidence="8"/>
<dbReference type="InterPro" id="IPR000819">
    <property type="entry name" value="Peptidase_M17_C"/>
</dbReference>
<evidence type="ECO:0000256" key="2">
    <source>
        <dbReference type="ARBA" id="ARBA00000967"/>
    </source>
</evidence>
<dbReference type="EC" id="3.4.11.10" evidence="8"/>
<comment type="subcellular location">
    <subcellularLocation>
        <location evidence="8">Cytoplasm</location>
    </subcellularLocation>
</comment>
<dbReference type="CDD" id="cd00433">
    <property type="entry name" value="Peptidase_M17"/>
    <property type="match status" value="1"/>
</dbReference>
<dbReference type="PANTHER" id="PTHR11963:SF23">
    <property type="entry name" value="CYTOSOL AMINOPEPTIDASE"/>
    <property type="match status" value="1"/>
</dbReference>
<feature type="binding site" evidence="8">
    <location>
        <position position="348"/>
    </location>
    <ligand>
        <name>Mn(2+)</name>
        <dbReference type="ChEBI" id="CHEBI:29035"/>
        <label>1</label>
    </ligand>
</feature>
<feature type="binding site" evidence="8">
    <location>
        <position position="269"/>
    </location>
    <ligand>
        <name>Mn(2+)</name>
        <dbReference type="ChEBI" id="CHEBI:29035"/>
        <label>1</label>
    </ligand>
</feature>
<comment type="similarity">
    <text evidence="3 8">Belongs to the peptidase M17 family.</text>
</comment>
<dbReference type="InterPro" id="IPR011356">
    <property type="entry name" value="Leucine_aapep/pepB"/>
</dbReference>
<dbReference type="InterPro" id="IPR043472">
    <property type="entry name" value="Macro_dom-like"/>
</dbReference>
<dbReference type="PANTHER" id="PTHR11963">
    <property type="entry name" value="LEUCINE AMINOPEPTIDASE-RELATED"/>
    <property type="match status" value="1"/>
</dbReference>
<feature type="binding site" evidence="8">
    <location>
        <position position="287"/>
    </location>
    <ligand>
        <name>Mn(2+)</name>
        <dbReference type="ChEBI" id="CHEBI:29035"/>
        <label>2</label>
    </ligand>
</feature>
<proteinExistence type="inferred from homology"/>
<dbReference type="PRINTS" id="PR00481">
    <property type="entry name" value="LAMNOPPTDASE"/>
</dbReference>
<dbReference type="Pfam" id="PF02789">
    <property type="entry name" value="Peptidase_M17_N"/>
    <property type="match status" value="1"/>
</dbReference>
<dbReference type="HAMAP" id="MF_00181">
    <property type="entry name" value="Cytosol_peptidase_M17"/>
    <property type="match status" value="1"/>
</dbReference>
<evidence type="ECO:0000256" key="6">
    <source>
        <dbReference type="ARBA" id="ARBA00022801"/>
    </source>
</evidence>
<dbReference type="Gene3D" id="3.40.220.10">
    <property type="entry name" value="Leucine Aminopeptidase, subunit E, domain 1"/>
    <property type="match status" value="1"/>
</dbReference>
<dbReference type="SUPFAM" id="SSF52949">
    <property type="entry name" value="Macro domain-like"/>
    <property type="match status" value="1"/>
</dbReference>
<organism evidence="10 11">
    <name type="scientific">Alkalihalobacillus trypoxylicola</name>
    <dbReference type="NCBI Taxonomy" id="519424"/>
    <lineage>
        <taxon>Bacteria</taxon>
        <taxon>Bacillati</taxon>
        <taxon>Bacillota</taxon>
        <taxon>Bacilli</taxon>
        <taxon>Bacillales</taxon>
        <taxon>Bacillaceae</taxon>
        <taxon>Alkalihalobacillus</taxon>
    </lineage>
</organism>
<dbReference type="AlphaFoldDB" id="A0A161PIL2"/>
<dbReference type="Proteomes" id="UP000075806">
    <property type="component" value="Unassembled WGS sequence"/>
</dbReference>
<feature type="binding site" evidence="8">
    <location>
        <position position="348"/>
    </location>
    <ligand>
        <name>Mn(2+)</name>
        <dbReference type="ChEBI" id="CHEBI:29035"/>
        <label>2</label>
    </ligand>
</feature>
<comment type="caution">
    <text evidence="10">The sequence shown here is derived from an EMBL/GenBank/DDBJ whole genome shotgun (WGS) entry which is preliminary data.</text>
</comment>
<reference evidence="10" key="1">
    <citation type="submission" date="2016-02" db="EMBL/GenBank/DDBJ databases">
        <title>Genome sequence of Bacillus trypoxylicola KCTC 13244(T).</title>
        <authorList>
            <person name="Jeong H."/>
            <person name="Park S.-H."/>
            <person name="Choi S.-K."/>
        </authorList>
    </citation>
    <scope>NUCLEOTIDE SEQUENCE [LARGE SCALE GENOMIC DNA]</scope>
    <source>
        <strain evidence="10">KCTC 13244</strain>
    </source>
</reference>
<evidence type="ECO:0000313" key="10">
    <source>
        <dbReference type="EMBL" id="KYG33524.1"/>
    </source>
</evidence>
<keyword evidence="8" id="KW-0464">Manganese</keyword>
<name>A0A161PIL2_9BACI</name>
<protein>
    <recommendedName>
        <fullName evidence="8">Probable cytosol aminopeptidase</fullName>
        <ecNumber evidence="8">3.4.11.1</ecNumber>
    </recommendedName>
    <alternativeName>
        <fullName evidence="8">Leucine aminopeptidase</fullName>
        <shortName evidence="8">LAP</shortName>
        <ecNumber evidence="8">3.4.11.10</ecNumber>
    </alternativeName>
    <alternativeName>
        <fullName evidence="8">Leucyl aminopeptidase</fullName>
    </alternativeName>
</protein>
<dbReference type="InterPro" id="IPR008283">
    <property type="entry name" value="Peptidase_M17_N"/>
</dbReference>
<feature type="active site" evidence="8">
    <location>
        <position position="350"/>
    </location>
</feature>
<comment type="function">
    <text evidence="7 8">Presumably involved in the processing and regular turnover of intracellular proteins. Catalyzes the removal of unsubstituted N-terminal amino acids from various peptides.</text>
</comment>
<comment type="cofactor">
    <cofactor evidence="8">
        <name>Mn(2+)</name>
        <dbReference type="ChEBI" id="CHEBI:29035"/>
    </cofactor>
    <text evidence="8">Binds 2 manganese ions per subunit.</text>
</comment>
<keyword evidence="4 8" id="KW-0031">Aminopeptidase</keyword>
<dbReference type="NCBIfam" id="NF002083">
    <property type="entry name" value="PRK00913.3-5"/>
    <property type="match status" value="1"/>
</dbReference>
<dbReference type="Gene3D" id="3.40.630.10">
    <property type="entry name" value="Zn peptidases"/>
    <property type="match status" value="1"/>
</dbReference>
<sequence length="496" mass="54351">MITITKEWKENHHYDALFIGIHEKEELNSWLKTIDASFNENISKLYQEKQIHTKLHEITKIHTFGQMQTKAIYLVGLGKKEKWNSSDLQQALGKVTRQAAQEKVKSVAIDVESFFVDNESQEKNIHLIMESIGLALYKVETYKENSHNESYSFESIEMIHEGANENWVDYAQKGLVFSEGTNLSRRLINIPGNLLTPTYLAEEAEKLAQKHGFEVEILEKEQMEELGMGALLAVAAGGVEPPKMIVLKYQATDEWEDVLGLVGKGITFDSGGISLKPGLKMHEMKGDMGGAAAVLGAMDIIGQTKPKRNVLAVIPSTENMPSGSALKPGDVIRAMNGKTIEVRNTDAEGRLVLADGVSYAKQLGASELVDVATLTGAVLVALADCTTGAITNNKEWFHKVEEASEEAGEWVWAFPTHKPYHDLLKSSDVADLNNAPGRLGGSITAGLFIGEFAEETPWVHLDIAGTSWASRASHTGRAGGTGVMARTLAYLAEQTK</sequence>
<feature type="binding site" evidence="8">
    <location>
        <position position="269"/>
    </location>
    <ligand>
        <name>Mn(2+)</name>
        <dbReference type="ChEBI" id="CHEBI:29035"/>
        <label>2</label>
    </ligand>
</feature>
<evidence type="ECO:0000256" key="7">
    <source>
        <dbReference type="ARBA" id="ARBA00049972"/>
    </source>
</evidence>
<keyword evidence="8" id="KW-0963">Cytoplasm</keyword>
<evidence type="ECO:0000256" key="5">
    <source>
        <dbReference type="ARBA" id="ARBA00022670"/>
    </source>
</evidence>
<feature type="binding site" evidence="8">
    <location>
        <position position="264"/>
    </location>
    <ligand>
        <name>Mn(2+)</name>
        <dbReference type="ChEBI" id="CHEBI:29035"/>
        <label>2</label>
    </ligand>
</feature>
<dbReference type="RefSeq" id="WP_061947832.1">
    <property type="nucleotide sequence ID" value="NZ_LTAO01000006.1"/>
</dbReference>
<feature type="binding site" evidence="8">
    <location>
        <position position="346"/>
    </location>
    <ligand>
        <name>Mn(2+)</name>
        <dbReference type="ChEBI" id="CHEBI:29035"/>
        <label>1</label>
    </ligand>
</feature>
<gene>
    <name evidence="8" type="primary">pepA</name>
    <name evidence="10" type="ORF">AZF04_16315</name>
</gene>
<evidence type="ECO:0000256" key="4">
    <source>
        <dbReference type="ARBA" id="ARBA00022438"/>
    </source>
</evidence>
<dbReference type="NCBIfam" id="NF002074">
    <property type="entry name" value="PRK00913.1-4"/>
    <property type="match status" value="1"/>
</dbReference>
<dbReference type="STRING" id="519424.AZF04_16315"/>
<accession>A0A161PIL2</accession>
<dbReference type="Pfam" id="PF00883">
    <property type="entry name" value="Peptidase_M17"/>
    <property type="match status" value="1"/>
</dbReference>
<evidence type="ECO:0000259" key="9">
    <source>
        <dbReference type="PROSITE" id="PS00631"/>
    </source>
</evidence>
<dbReference type="GO" id="GO:0070006">
    <property type="term" value="F:metalloaminopeptidase activity"/>
    <property type="evidence" value="ECO:0007669"/>
    <property type="project" value="InterPro"/>
</dbReference>
<dbReference type="GO" id="GO:0006508">
    <property type="term" value="P:proteolysis"/>
    <property type="evidence" value="ECO:0007669"/>
    <property type="project" value="UniProtKB-KW"/>
</dbReference>
<keyword evidence="6 8" id="KW-0378">Hydrolase</keyword>
<dbReference type="SUPFAM" id="SSF53187">
    <property type="entry name" value="Zn-dependent exopeptidases"/>
    <property type="match status" value="1"/>
</dbReference>
<dbReference type="InterPro" id="IPR023042">
    <property type="entry name" value="Peptidase_M17_leu_NH2_pept"/>
</dbReference>
<dbReference type="GO" id="GO:0005737">
    <property type="term" value="C:cytoplasm"/>
    <property type="evidence" value="ECO:0007669"/>
    <property type="project" value="UniProtKB-SubCell"/>
</dbReference>
<keyword evidence="5 8" id="KW-0645">Protease</keyword>
<keyword evidence="8" id="KW-0479">Metal-binding</keyword>
<keyword evidence="11" id="KW-1185">Reference proteome</keyword>
<feature type="domain" description="Cytosol aminopeptidase" evidence="9">
    <location>
        <begin position="344"/>
        <end position="351"/>
    </location>
</feature>
<dbReference type="GO" id="GO:0030145">
    <property type="term" value="F:manganese ion binding"/>
    <property type="evidence" value="ECO:0007669"/>
    <property type="project" value="UniProtKB-UniRule"/>
</dbReference>
<comment type="catalytic activity">
    <reaction evidence="1 8">
        <text>Release of an N-terminal amino acid, Xaa-|-Yaa-, in which Xaa is preferably Leu, but may be other amino acids including Pro although not Arg or Lys, and Yaa may be Pro. Amino acid amides and methyl esters are also readily hydrolyzed, but rates on arylamides are exceedingly low.</text>
        <dbReference type="EC" id="3.4.11.1"/>
    </reaction>
</comment>
<evidence type="ECO:0000256" key="8">
    <source>
        <dbReference type="HAMAP-Rule" id="MF_00181"/>
    </source>
</evidence>
<evidence type="ECO:0000313" key="11">
    <source>
        <dbReference type="Proteomes" id="UP000075806"/>
    </source>
</evidence>
<evidence type="ECO:0000256" key="3">
    <source>
        <dbReference type="ARBA" id="ARBA00009528"/>
    </source>
</evidence>
<feature type="active site" evidence="8">
    <location>
        <position position="276"/>
    </location>
</feature>
<dbReference type="EMBL" id="LTAO01000006">
    <property type="protein sequence ID" value="KYG33524.1"/>
    <property type="molecule type" value="Genomic_DNA"/>
</dbReference>